<dbReference type="PANTHER" id="PTHR38107:SF3">
    <property type="entry name" value="LYSOZYME RRRD-RELATED"/>
    <property type="match status" value="1"/>
</dbReference>
<dbReference type="PANTHER" id="PTHR38107">
    <property type="match status" value="1"/>
</dbReference>
<comment type="catalytic activity">
    <reaction evidence="4">
        <text>Hydrolysis of (1-&gt;4)-beta-linkages between N-acetylmuramic acid and N-acetyl-D-glucosamine residues in a peptidoglycan and between N-acetyl-D-glucosamine residues in chitodextrins.</text>
        <dbReference type="EC" id="3.2.1.17"/>
    </reaction>
</comment>
<dbReference type="Pfam" id="PF00959">
    <property type="entry name" value="Phage_lysozyme"/>
    <property type="match status" value="1"/>
</dbReference>
<evidence type="ECO:0000256" key="1">
    <source>
        <dbReference type="ARBA" id="ARBA00022529"/>
    </source>
</evidence>
<keyword evidence="4" id="KW-0326">Glycosidase</keyword>
<dbReference type="InterPro" id="IPR023347">
    <property type="entry name" value="Lysozyme_dom_sf"/>
</dbReference>
<keyword evidence="4" id="KW-0378">Hydrolase</keyword>
<dbReference type="EC" id="3.2.1.17" evidence="4"/>
<evidence type="ECO:0000256" key="4">
    <source>
        <dbReference type="RuleBase" id="RU003788"/>
    </source>
</evidence>
<evidence type="ECO:0000313" key="6">
    <source>
        <dbReference type="Proteomes" id="UP000240892"/>
    </source>
</evidence>
<dbReference type="InterPro" id="IPR023346">
    <property type="entry name" value="Lysozyme-like_dom_sf"/>
</dbReference>
<evidence type="ECO:0000313" key="5">
    <source>
        <dbReference type="EMBL" id="PSR47839.1"/>
    </source>
</evidence>
<name>A0A2T2Y5P6_9ENTR</name>
<gene>
    <name evidence="5" type="ORF">C8256_05850</name>
</gene>
<evidence type="ECO:0000256" key="2">
    <source>
        <dbReference type="ARBA" id="ARBA00022638"/>
    </source>
</evidence>
<comment type="caution">
    <text evidence="5">The sequence shown here is derived from an EMBL/GenBank/DDBJ whole genome shotgun (WGS) entry which is preliminary data.</text>
</comment>
<dbReference type="RefSeq" id="WP_106925042.1">
    <property type="nucleotide sequence ID" value="NZ_CABMMU010000003.1"/>
</dbReference>
<dbReference type="GO" id="GO:0031640">
    <property type="term" value="P:killing of cells of another organism"/>
    <property type="evidence" value="ECO:0007669"/>
    <property type="project" value="UniProtKB-KW"/>
</dbReference>
<dbReference type="GO" id="GO:0042742">
    <property type="term" value="P:defense response to bacterium"/>
    <property type="evidence" value="ECO:0007669"/>
    <property type="project" value="UniProtKB-KW"/>
</dbReference>
<accession>A0A2T2Y5P6</accession>
<organism evidence="5 6">
    <name type="scientific">Kluyvera genomosp. 2</name>
    <dbReference type="NCBI Taxonomy" id="2774054"/>
    <lineage>
        <taxon>Bacteria</taxon>
        <taxon>Pseudomonadati</taxon>
        <taxon>Pseudomonadota</taxon>
        <taxon>Gammaproteobacteria</taxon>
        <taxon>Enterobacterales</taxon>
        <taxon>Enterobacteriaceae</taxon>
        <taxon>Kluyvera</taxon>
    </lineage>
</organism>
<comment type="similarity">
    <text evidence="4">Belongs to the glycosyl hydrolase 24 family.</text>
</comment>
<protein>
    <recommendedName>
        <fullName evidence="4">Lysozyme</fullName>
        <ecNumber evidence="4">3.2.1.17</ecNumber>
    </recommendedName>
</protein>
<dbReference type="AlphaFoldDB" id="A0A2T2Y5P6"/>
<dbReference type="InterPro" id="IPR051018">
    <property type="entry name" value="Bacteriophage_GH24"/>
</dbReference>
<keyword evidence="6" id="KW-1185">Reference proteome</keyword>
<sequence>MFTGITTPSAQGLALIKRFQGLSLEKYRDAEGMWLIGYGHLIRDQERFDTRLTCSQAEALFLQDVEAYRQRLCQCIDAPLAQHQFDALLSLAFSLGPEGIVRSAIVQAIQRRDFHAARVAWQQEGERKTSLAVQRQAEAVLFQTARW</sequence>
<keyword evidence="3" id="KW-1035">Host cytoplasm</keyword>
<dbReference type="EMBL" id="PYHO01000003">
    <property type="protein sequence ID" value="PSR47839.1"/>
    <property type="molecule type" value="Genomic_DNA"/>
</dbReference>
<dbReference type="GO" id="GO:0016998">
    <property type="term" value="P:cell wall macromolecule catabolic process"/>
    <property type="evidence" value="ECO:0007669"/>
    <property type="project" value="InterPro"/>
</dbReference>
<proteinExistence type="inferred from homology"/>
<dbReference type="Proteomes" id="UP000240892">
    <property type="component" value="Unassembled WGS sequence"/>
</dbReference>
<dbReference type="GO" id="GO:0003796">
    <property type="term" value="F:lysozyme activity"/>
    <property type="evidence" value="ECO:0007669"/>
    <property type="project" value="UniProtKB-EC"/>
</dbReference>
<keyword evidence="1 4" id="KW-0929">Antimicrobial</keyword>
<keyword evidence="2 4" id="KW-0081">Bacteriolytic enzyme</keyword>
<dbReference type="GO" id="GO:0009253">
    <property type="term" value="P:peptidoglycan catabolic process"/>
    <property type="evidence" value="ECO:0007669"/>
    <property type="project" value="InterPro"/>
</dbReference>
<dbReference type="CDD" id="cd00737">
    <property type="entry name" value="lyz_endolysin_autolysin"/>
    <property type="match status" value="1"/>
</dbReference>
<dbReference type="Gene3D" id="1.10.530.40">
    <property type="match status" value="1"/>
</dbReference>
<dbReference type="InterPro" id="IPR033907">
    <property type="entry name" value="Endolysin_autolysin"/>
</dbReference>
<dbReference type="SUPFAM" id="SSF53955">
    <property type="entry name" value="Lysozyme-like"/>
    <property type="match status" value="1"/>
</dbReference>
<evidence type="ECO:0000256" key="3">
    <source>
        <dbReference type="ARBA" id="ARBA00023200"/>
    </source>
</evidence>
<dbReference type="InterPro" id="IPR002196">
    <property type="entry name" value="Glyco_hydro_24"/>
</dbReference>
<reference evidence="5 6" key="1">
    <citation type="submission" date="2018-03" db="EMBL/GenBank/DDBJ databases">
        <title>First report of an OXA-48+CTX-M-M-producing Kluyvera ascorbata clone recovered from patients admitted in a University Hospital in Madrid, Spain.</title>
        <authorList>
            <person name="Hernandez-Garcia M."/>
            <person name="Leon-Sampedro R."/>
            <person name="Perez-Viso B."/>
            <person name="Morosini M.I."/>
            <person name="Lopez-Fresnena N."/>
            <person name="Coque T.M."/>
            <person name="Bonten M."/>
            <person name="Malhotra-Kumar S."/>
            <person name="Ruiz-Garbajosa P."/>
            <person name="Canton R."/>
        </authorList>
    </citation>
    <scope>NUCLEOTIDE SEQUENCE [LARGE SCALE GENOMIC DNA]</scope>
    <source>
        <strain evidence="5 6">KA2</strain>
    </source>
</reference>